<dbReference type="OrthoDB" id="9793111at2"/>
<dbReference type="Gene3D" id="1.10.357.40">
    <property type="entry name" value="YbiA-like"/>
    <property type="match status" value="1"/>
</dbReference>
<keyword evidence="4" id="KW-0378">Hydrolase</keyword>
<dbReference type="Pfam" id="PF08719">
    <property type="entry name" value="NADAR"/>
    <property type="match status" value="1"/>
</dbReference>
<dbReference type="GO" id="GO:0016787">
    <property type="term" value="F:hydrolase activity"/>
    <property type="evidence" value="ECO:0007669"/>
    <property type="project" value="UniProtKB-KW"/>
</dbReference>
<dbReference type="InterPro" id="IPR012816">
    <property type="entry name" value="NADAR"/>
</dbReference>
<feature type="domain" description="NADAR" evidence="3">
    <location>
        <begin position="16"/>
        <end position="152"/>
    </location>
</feature>
<comment type="caution">
    <text evidence="4">The sequence shown here is derived from an EMBL/GenBank/DDBJ whole genome shotgun (WGS) entry which is preliminary data.</text>
</comment>
<dbReference type="NCBIfam" id="TIGR02464">
    <property type="entry name" value="ribofla_fusion"/>
    <property type="match status" value="1"/>
</dbReference>
<dbReference type="CDD" id="cd15457">
    <property type="entry name" value="NADAR"/>
    <property type="match status" value="1"/>
</dbReference>
<dbReference type="SUPFAM" id="SSF143990">
    <property type="entry name" value="YbiA-like"/>
    <property type="match status" value="1"/>
</dbReference>
<sequence length="159" mass="18495">MSLFAADNGENDLFMSRTDPENPLGTHIPFSFELEGKVWPTLEHYFQGMKFTDENRQEKVRAADTPAKAGKLGRKRHKSLRRDWKQVRETVMTRGVYVRCRANPELAAALLDTGEQKIVENSNYDYFWGCGHDRRGENRYGQVLMNVRAKLREEQEERG</sequence>
<dbReference type="EMBL" id="NTFI01000001">
    <property type="protein sequence ID" value="PHQ27126.1"/>
    <property type="molecule type" value="Genomic_DNA"/>
</dbReference>
<name>A0A2G1VK18_9GAMM</name>
<keyword evidence="5" id="KW-1185">Reference proteome</keyword>
<comment type="catalytic activity">
    <reaction evidence="1">
        <text>5-amino-6-(5-phospho-D-ribosylamino)uracil + H2O = 5,6-diaminouracil + D-ribose 5-phosphate</text>
        <dbReference type="Rhea" id="RHEA:55020"/>
        <dbReference type="ChEBI" id="CHEBI:15377"/>
        <dbReference type="ChEBI" id="CHEBI:46252"/>
        <dbReference type="ChEBI" id="CHEBI:58453"/>
        <dbReference type="ChEBI" id="CHEBI:78346"/>
    </reaction>
</comment>
<comment type="catalytic activity">
    <reaction evidence="2">
        <text>2,5-diamino-6-hydroxy-4-(5-phosphoribosylamino)-pyrimidine + H2O = 2,5,6-triamino-4-hydroxypyrimidine + D-ribose 5-phosphate</text>
        <dbReference type="Rhea" id="RHEA:23436"/>
        <dbReference type="ChEBI" id="CHEBI:15377"/>
        <dbReference type="ChEBI" id="CHEBI:58614"/>
        <dbReference type="ChEBI" id="CHEBI:78346"/>
        <dbReference type="ChEBI" id="CHEBI:137796"/>
    </reaction>
</comment>
<evidence type="ECO:0000256" key="1">
    <source>
        <dbReference type="ARBA" id="ARBA00000022"/>
    </source>
</evidence>
<dbReference type="Proteomes" id="UP000229044">
    <property type="component" value="Unassembled WGS sequence"/>
</dbReference>
<accession>A0A2G1VK18</accession>
<evidence type="ECO:0000256" key="2">
    <source>
        <dbReference type="ARBA" id="ARBA00000751"/>
    </source>
</evidence>
<proteinExistence type="predicted"/>
<protein>
    <submittedName>
        <fullName evidence="4">GTP cyclohydrolase</fullName>
    </submittedName>
</protein>
<evidence type="ECO:0000259" key="3">
    <source>
        <dbReference type="Pfam" id="PF08719"/>
    </source>
</evidence>
<organism evidence="4 5">
    <name type="scientific">Marinobacter guineae</name>
    <dbReference type="NCBI Taxonomy" id="432303"/>
    <lineage>
        <taxon>Bacteria</taxon>
        <taxon>Pseudomonadati</taxon>
        <taxon>Pseudomonadota</taxon>
        <taxon>Gammaproteobacteria</taxon>
        <taxon>Pseudomonadales</taxon>
        <taxon>Marinobacteraceae</taxon>
        <taxon>Marinobacter</taxon>
    </lineage>
</organism>
<evidence type="ECO:0000313" key="4">
    <source>
        <dbReference type="EMBL" id="PHQ27126.1"/>
    </source>
</evidence>
<dbReference type="InterPro" id="IPR037238">
    <property type="entry name" value="YbiA-like_sf"/>
</dbReference>
<evidence type="ECO:0000313" key="5">
    <source>
        <dbReference type="Proteomes" id="UP000229044"/>
    </source>
</evidence>
<dbReference type="AlphaFoldDB" id="A0A2G1VK18"/>
<gene>
    <name evidence="4" type="ORF">CLH62_05985</name>
</gene>
<reference evidence="4 5" key="1">
    <citation type="submission" date="2017-09" db="EMBL/GenBank/DDBJ databases">
        <title>The draft genome sequences of Marinobacter guineae M3B.</title>
        <authorList>
            <person name="Cao J."/>
        </authorList>
    </citation>
    <scope>NUCLEOTIDE SEQUENCE [LARGE SCALE GENOMIC DNA]</scope>
    <source>
        <strain evidence="4 5">M3B</strain>
    </source>
</reference>
<dbReference type="RefSeq" id="WP_099617196.1">
    <property type="nucleotide sequence ID" value="NZ_KZ319339.1"/>
</dbReference>